<feature type="domain" description="Putative restriction endonuclease" evidence="1">
    <location>
        <begin position="17"/>
        <end position="132"/>
    </location>
</feature>
<reference evidence="2" key="1">
    <citation type="submission" date="2019-02" db="EMBL/GenBank/DDBJ databases">
        <authorList>
            <person name="Gruber-Vodicka R. H."/>
            <person name="Seah K. B. B."/>
        </authorList>
    </citation>
    <scope>NUCLEOTIDE SEQUENCE</scope>
    <source>
        <strain evidence="3">BECK_BZ106</strain>
        <strain evidence="2">BECK_BZ15</strain>
    </source>
</reference>
<evidence type="ECO:0000313" key="2">
    <source>
        <dbReference type="EMBL" id="VFJ47427.1"/>
    </source>
</evidence>
<proteinExistence type="predicted"/>
<name>A0A450S6B4_9GAMM</name>
<evidence type="ECO:0000313" key="3">
    <source>
        <dbReference type="EMBL" id="VFJ60620.1"/>
    </source>
</evidence>
<dbReference type="InterPro" id="IPR008538">
    <property type="entry name" value="Uma2"/>
</dbReference>
<dbReference type="SUPFAM" id="SSF52980">
    <property type="entry name" value="Restriction endonuclease-like"/>
    <property type="match status" value="1"/>
</dbReference>
<dbReference type="GO" id="GO:0004519">
    <property type="term" value="F:endonuclease activity"/>
    <property type="evidence" value="ECO:0007669"/>
    <property type="project" value="UniProtKB-KW"/>
</dbReference>
<organism evidence="2">
    <name type="scientific">Candidatus Kentrum sp. FW</name>
    <dbReference type="NCBI Taxonomy" id="2126338"/>
    <lineage>
        <taxon>Bacteria</taxon>
        <taxon>Pseudomonadati</taxon>
        <taxon>Pseudomonadota</taxon>
        <taxon>Gammaproteobacteria</taxon>
        <taxon>Candidatus Kentrum</taxon>
    </lineage>
</organism>
<sequence length="161" mass="18548">MLWSEVCHDQTLQNLPYKIELNEWGNIVMSPASNRHGNIQTKIAFHLMTLMESGTVLTESSIMTPKGVKVADVVWASAAFLEKYQWETPYPNAPEVCVEVKSPSNTKREMEEKRRIYLSQGAREYWLCDEEGDLSFYDRKGRLEKSGLFPEMPARIAVDTW</sequence>
<dbReference type="PANTHER" id="PTHR34107:SF4">
    <property type="entry name" value="SLL1222 PROTEIN"/>
    <property type="match status" value="1"/>
</dbReference>
<keyword evidence="2" id="KW-0540">Nuclease</keyword>
<dbReference type="Pfam" id="PF05685">
    <property type="entry name" value="Uma2"/>
    <property type="match status" value="1"/>
</dbReference>
<gene>
    <name evidence="2" type="ORF">BECKFW1821A_GA0114235_101624</name>
    <name evidence="3" type="ORF">BECKFW1821B_GA0114236_10586</name>
</gene>
<accession>A0A450S6B4</accession>
<dbReference type="EMBL" id="CAADEW010000016">
    <property type="protein sequence ID" value="VFJ47427.1"/>
    <property type="molecule type" value="Genomic_DNA"/>
</dbReference>
<dbReference type="PANTHER" id="PTHR34107">
    <property type="entry name" value="SLL0198 PROTEIN-RELATED"/>
    <property type="match status" value="1"/>
</dbReference>
<protein>
    <submittedName>
        <fullName evidence="2">Restriction endonuclease</fullName>
    </submittedName>
</protein>
<dbReference type="CDD" id="cd06260">
    <property type="entry name" value="DUF820-like"/>
    <property type="match status" value="1"/>
</dbReference>
<dbReference type="InterPro" id="IPR011335">
    <property type="entry name" value="Restrct_endonuc-II-like"/>
</dbReference>
<dbReference type="EMBL" id="CAADFD010000058">
    <property type="protein sequence ID" value="VFJ60620.1"/>
    <property type="molecule type" value="Genomic_DNA"/>
</dbReference>
<keyword evidence="2" id="KW-0255">Endonuclease</keyword>
<dbReference type="AlphaFoldDB" id="A0A450S6B4"/>
<evidence type="ECO:0000259" key="1">
    <source>
        <dbReference type="Pfam" id="PF05685"/>
    </source>
</evidence>
<dbReference type="InterPro" id="IPR012296">
    <property type="entry name" value="Nuclease_put_TT1808"/>
</dbReference>
<dbReference type="Gene3D" id="3.90.1570.10">
    <property type="entry name" value="tt1808, chain A"/>
    <property type="match status" value="1"/>
</dbReference>
<keyword evidence="2" id="KW-0378">Hydrolase</keyword>